<comment type="catalytic activity">
    <reaction evidence="1">
        <text>Thiol-dependent hydrolysis of ester, thioester, amide, peptide and isopeptide bonds formed by the C-terminal Gly of ubiquitin (a 76-residue protein attached to proteins as an intracellular targeting signal).</text>
        <dbReference type="EC" id="3.4.19.12"/>
    </reaction>
</comment>
<dbReference type="CDD" id="cd02663">
    <property type="entry name" value="Peptidase_C19G"/>
    <property type="match status" value="1"/>
</dbReference>
<dbReference type="InterPro" id="IPR001394">
    <property type="entry name" value="Peptidase_C19_UCH"/>
</dbReference>
<accession>A0ABZ2B192</accession>
<dbReference type="InterPro" id="IPR038765">
    <property type="entry name" value="Papain-like_cys_pep_sf"/>
</dbReference>
<feature type="compositionally biased region" description="Low complexity" evidence="6">
    <location>
        <begin position="731"/>
        <end position="745"/>
    </location>
</feature>
<keyword evidence="9" id="KW-1185">Reference proteome</keyword>
<dbReference type="PROSITE" id="PS50235">
    <property type="entry name" value="USP_3"/>
    <property type="match status" value="1"/>
</dbReference>
<dbReference type="Pfam" id="PF00443">
    <property type="entry name" value="UCH"/>
    <property type="match status" value="2"/>
</dbReference>
<dbReference type="EC" id="3.4.19.12" evidence="3"/>
<dbReference type="GeneID" id="89991340"/>
<dbReference type="Gene3D" id="3.90.70.10">
    <property type="entry name" value="Cysteine proteinases"/>
    <property type="match status" value="2"/>
</dbReference>
<dbReference type="PANTHER" id="PTHR24006:SF733">
    <property type="entry name" value="RE52890P"/>
    <property type="match status" value="1"/>
</dbReference>
<feature type="compositionally biased region" description="Low complexity" evidence="6">
    <location>
        <begin position="244"/>
        <end position="272"/>
    </location>
</feature>
<feature type="compositionally biased region" description="Low complexity" evidence="6">
    <location>
        <begin position="858"/>
        <end position="872"/>
    </location>
</feature>
<name>A0ABZ2B192_9TREE</name>
<organism evidence="8 9">
    <name type="scientific">Cryptococcus decagattii</name>
    <dbReference type="NCBI Taxonomy" id="1859122"/>
    <lineage>
        <taxon>Eukaryota</taxon>
        <taxon>Fungi</taxon>
        <taxon>Dikarya</taxon>
        <taxon>Basidiomycota</taxon>
        <taxon>Agaricomycotina</taxon>
        <taxon>Tremellomycetes</taxon>
        <taxon>Tremellales</taxon>
        <taxon>Cryptococcaceae</taxon>
        <taxon>Cryptococcus</taxon>
        <taxon>Cryptococcus gattii species complex</taxon>
    </lineage>
</organism>
<feature type="region of interest" description="Disordered" evidence="6">
    <location>
        <begin position="666"/>
        <end position="914"/>
    </location>
</feature>
<feature type="region of interest" description="Disordered" evidence="6">
    <location>
        <begin position="229"/>
        <end position="289"/>
    </location>
</feature>
<feature type="compositionally biased region" description="Acidic residues" evidence="6">
    <location>
        <begin position="229"/>
        <end position="238"/>
    </location>
</feature>
<dbReference type="PROSITE" id="PS00973">
    <property type="entry name" value="USP_2"/>
    <property type="match status" value="1"/>
</dbReference>
<proteinExistence type="inferred from homology"/>
<evidence type="ECO:0000256" key="2">
    <source>
        <dbReference type="ARBA" id="ARBA00009085"/>
    </source>
</evidence>
<feature type="domain" description="USP" evidence="7">
    <location>
        <begin position="41"/>
        <end position="559"/>
    </location>
</feature>
<sequence>MSAFRKFVGNKNAGISALEGDQDPADATLLSRTNVNEERLWGIENFSNSCFCNSVLQALYACSTFRDFVEAYPDILPPRRPIGPLQVEKRYPSVDWDGPVPGWDPSIRLNKEHRAFIALQEANTPMSPAGGKEKRNWMGRKMSSAQSAPTLATLQANQPEQLPSLPNPFPDFDDPLLVRMPASDNDPPLTLFQTLQTLFYHFSHSPPHMPIKGKGQTKDSEGALIEYTEEEKVDDSGIEVEKTSSSPQGQPAQPGAASSQQTQSQGQNAQPSGPSKLASLPPPSTFRETGAWRAGQLGWGVVQPNDVMDAVKRSAPSFNNDDQHDAHEFFSVVVNTLAKEVEAVNEKLRAEGKEVAQMTAPWAKTFIEALFQGIITSETKCLSCETTSAREEEFIDLSVDIEQHCSITSCLRQFSSDEMMSGREKFSCESCSGHQEAKRSIRIKRLPPILAIHLKRFAHNENYRAIKLFYRVNHPTTLIPPNTTDNCENPDQIYDLVAIMVHIGNGPVQGHYVTVKRTPSGRWVMCDDDNIEAIEENQLEYWLGNRTQGQGYVLFYQARGITAEQLGLKAEKRKPNGVFEPVGEGVRYVDGYGQALAMAPIASAASAIRNNTRTVDGVMEEEEEEFATSPGSISASVPGLRPLPLAPPIMSPTATSNGVGHRVDRQFGFNNPANGVAHDSTARPPLKKEPSDRKWYNRMSMSGISTSGKDKEKVLNSKDKPVNGPYNGGITSSSSRPSTAQTSISAVSNTASLDSGALPIQGAKSSGTGVSPNISSSMMSSTSAMSSSTGISSQLLPPPAQPQTQSLPSIPSNTSTSNPRPIPSIPTQPVTPSPQPSTLSSLGRKPSSSAKERDRNISTGSSASYSGGTSLGRKLSGMGKLGRSGSMAFGKIGFGKKDGIQEEKKKEEQRGLLK</sequence>
<dbReference type="RefSeq" id="XP_064722460.1">
    <property type="nucleotide sequence ID" value="XM_064866388.1"/>
</dbReference>
<feature type="compositionally biased region" description="Pro residues" evidence="6">
    <location>
        <begin position="820"/>
        <end position="835"/>
    </location>
</feature>
<feature type="compositionally biased region" description="Basic and acidic residues" evidence="6">
    <location>
        <begin position="686"/>
        <end position="695"/>
    </location>
</feature>
<protein>
    <recommendedName>
        <fullName evidence="3">ubiquitinyl hydrolase 1</fullName>
        <ecNumber evidence="3">3.4.19.12</ecNumber>
    </recommendedName>
</protein>
<dbReference type="InterPro" id="IPR018200">
    <property type="entry name" value="USP_CS"/>
</dbReference>
<evidence type="ECO:0000313" key="9">
    <source>
        <dbReference type="Proteomes" id="UP001432216"/>
    </source>
</evidence>
<dbReference type="InterPro" id="IPR050164">
    <property type="entry name" value="Peptidase_C19"/>
</dbReference>
<evidence type="ECO:0000256" key="3">
    <source>
        <dbReference type="ARBA" id="ARBA00012759"/>
    </source>
</evidence>
<feature type="compositionally biased region" description="Polar residues" evidence="6">
    <location>
        <begin position="763"/>
        <end position="773"/>
    </location>
</feature>
<evidence type="ECO:0000256" key="5">
    <source>
        <dbReference type="ARBA" id="ARBA00022801"/>
    </source>
</evidence>
<evidence type="ECO:0000259" key="7">
    <source>
        <dbReference type="PROSITE" id="PS50235"/>
    </source>
</evidence>
<feature type="compositionally biased region" description="Basic and acidic residues" evidence="6">
    <location>
        <begin position="895"/>
        <end position="914"/>
    </location>
</feature>
<feature type="compositionally biased region" description="Low complexity" evidence="6">
    <location>
        <begin position="802"/>
        <end position="819"/>
    </location>
</feature>
<gene>
    <name evidence="8" type="ORF">IAS62_004568</name>
</gene>
<reference evidence="8 9" key="1">
    <citation type="submission" date="2024-01" db="EMBL/GenBank/DDBJ databases">
        <title>Comparative genomics of Cryptococcus and Kwoniella reveals pathogenesis evolution and contrasting modes of karyotype evolution via chromosome fusion or intercentromeric recombination.</title>
        <authorList>
            <person name="Coelho M.A."/>
            <person name="David-Palma M."/>
            <person name="Shea T."/>
            <person name="Bowers K."/>
            <person name="McGinley-Smith S."/>
            <person name="Mohammad A.W."/>
            <person name="Gnirke A."/>
            <person name="Yurkov A.M."/>
            <person name="Nowrousian M."/>
            <person name="Sun S."/>
            <person name="Cuomo C.A."/>
            <person name="Heitman J."/>
        </authorList>
    </citation>
    <scope>NUCLEOTIDE SEQUENCE [LARGE SCALE GENOMIC DNA]</scope>
    <source>
        <strain evidence="8 9">7685027</strain>
    </source>
</reference>
<dbReference type="Proteomes" id="UP001432216">
    <property type="component" value="Chromosome 7"/>
</dbReference>
<evidence type="ECO:0000256" key="1">
    <source>
        <dbReference type="ARBA" id="ARBA00000707"/>
    </source>
</evidence>
<dbReference type="EMBL" id="CP143812">
    <property type="protein sequence ID" value="WVO23221.1"/>
    <property type="molecule type" value="Genomic_DNA"/>
</dbReference>
<keyword evidence="5" id="KW-0378">Hydrolase</keyword>
<dbReference type="PANTHER" id="PTHR24006">
    <property type="entry name" value="UBIQUITIN CARBOXYL-TERMINAL HYDROLASE"/>
    <property type="match status" value="1"/>
</dbReference>
<evidence type="ECO:0000256" key="6">
    <source>
        <dbReference type="SAM" id="MobiDB-lite"/>
    </source>
</evidence>
<comment type="similarity">
    <text evidence="2">Belongs to the peptidase C19 family.</text>
</comment>
<feature type="compositionally biased region" description="Low complexity" evidence="6">
    <location>
        <begin position="774"/>
        <end position="795"/>
    </location>
</feature>
<evidence type="ECO:0000313" key="8">
    <source>
        <dbReference type="EMBL" id="WVO23221.1"/>
    </source>
</evidence>
<dbReference type="InterPro" id="IPR028889">
    <property type="entry name" value="USP"/>
</dbReference>
<evidence type="ECO:0000256" key="4">
    <source>
        <dbReference type="ARBA" id="ARBA00022670"/>
    </source>
</evidence>
<keyword evidence="4" id="KW-0645">Protease</keyword>
<dbReference type="SUPFAM" id="SSF54001">
    <property type="entry name" value="Cysteine proteinases"/>
    <property type="match status" value="1"/>
</dbReference>
<feature type="compositionally biased region" description="Basic and acidic residues" evidence="6">
    <location>
        <begin position="708"/>
        <end position="721"/>
    </location>
</feature>